<comment type="similarity">
    <text evidence="2">Belongs to the IFT57 family.</text>
</comment>
<name>A0A9W7FT74_9STRA</name>
<evidence type="ECO:0000256" key="4">
    <source>
        <dbReference type="ARBA" id="ARBA00023273"/>
    </source>
</evidence>
<sequence>MPTPSSPRGPDQTHYHPAVVNHVHSRPSRSISTPDSSSLPRRRLSLASFPPRSPTNNNSPSPPGGAPPVSFRTRRASLSRSTQVEKLKIDSAVDSMHLGNFSRPKATTTQDVDVSVSPFHLAHKKKTLKKSPLFQNTNNSASDNKPKLDPRSREKGIMPPKRRHSLTLNSPPKISVSPKNGHEQRVGMVGGDIEALNLKPIEKKLSEMAVRQSPSDFKKKSSEVITIQMKKLPPAIIAFDLQRDVEEVGGAALALIDTEGLVARWNILRIKFHKLPYPPTPHSLALKMSNPAVQFSRFRSIFKTLFLKLSSVDYSVSSPTRLLSVEKKGSSLDFDEFSDSNSLCNKILLWCISQGYDGNLKVMDLKKGYGGEVVNVLEFVTSLIELKVQDPSSSVIRRTFEESEPPPPSPNLSAASDEDSIVDDIDIDLDEDIEGVDGGGDFEPVMERSFIMINAVTDPVEWRLELERVSVRLSGDMRGESGWRDHLRQAKVSLENVEGDGSAEIRLRAVGEEAGVIREGIAMKEKGLSGLEVVRGMCTEFEEISMEKEVLTRERSVWERRMREMADALDDIEGELTVVEAMANNKAVTLSDTSSLKKMRDGVKTLKGEVERMNVELGVKETILQGKKLKSRGE</sequence>
<evidence type="ECO:0000256" key="3">
    <source>
        <dbReference type="ARBA" id="ARBA00023069"/>
    </source>
</evidence>
<comment type="caution">
    <text evidence="6">The sequence shown here is derived from an EMBL/GenBank/DDBJ whole genome shotgun (WGS) entry which is preliminary data.</text>
</comment>
<dbReference type="Proteomes" id="UP001165122">
    <property type="component" value="Unassembled WGS sequence"/>
</dbReference>
<dbReference type="GO" id="GO:0042073">
    <property type="term" value="P:intraciliary transport"/>
    <property type="evidence" value="ECO:0007669"/>
    <property type="project" value="TreeGrafter"/>
</dbReference>
<evidence type="ECO:0000256" key="5">
    <source>
        <dbReference type="SAM" id="MobiDB-lite"/>
    </source>
</evidence>
<dbReference type="GO" id="GO:0005794">
    <property type="term" value="C:Golgi apparatus"/>
    <property type="evidence" value="ECO:0007669"/>
    <property type="project" value="TreeGrafter"/>
</dbReference>
<organism evidence="6 7">
    <name type="scientific">Triparma laevis f. longispina</name>
    <dbReference type="NCBI Taxonomy" id="1714387"/>
    <lineage>
        <taxon>Eukaryota</taxon>
        <taxon>Sar</taxon>
        <taxon>Stramenopiles</taxon>
        <taxon>Ochrophyta</taxon>
        <taxon>Bolidophyceae</taxon>
        <taxon>Parmales</taxon>
        <taxon>Triparmaceae</taxon>
        <taxon>Triparma</taxon>
    </lineage>
</organism>
<gene>
    <name evidence="6" type="ORF">TrLO_g13116</name>
</gene>
<dbReference type="GO" id="GO:1905515">
    <property type="term" value="P:non-motile cilium assembly"/>
    <property type="evidence" value="ECO:0007669"/>
    <property type="project" value="TreeGrafter"/>
</dbReference>
<evidence type="ECO:0000313" key="6">
    <source>
        <dbReference type="EMBL" id="GMI17528.1"/>
    </source>
</evidence>
<accession>A0A9W7FT74</accession>
<feature type="region of interest" description="Disordered" evidence="5">
    <location>
        <begin position="396"/>
        <end position="417"/>
    </location>
</feature>
<comment type="subcellular location">
    <subcellularLocation>
        <location evidence="1">Cell projection</location>
        <location evidence="1">Cilium</location>
    </subcellularLocation>
</comment>
<dbReference type="InterPro" id="IPR019530">
    <property type="entry name" value="Intra-flagellar_transport_57"/>
</dbReference>
<feature type="region of interest" description="Disordered" evidence="5">
    <location>
        <begin position="127"/>
        <end position="184"/>
    </location>
</feature>
<dbReference type="Pfam" id="PF10498">
    <property type="entry name" value="IFT57"/>
    <property type="match status" value="1"/>
</dbReference>
<dbReference type="EMBL" id="BRXW01000294">
    <property type="protein sequence ID" value="GMI17528.1"/>
    <property type="molecule type" value="Genomic_DNA"/>
</dbReference>
<dbReference type="GO" id="GO:0005815">
    <property type="term" value="C:microtubule organizing center"/>
    <property type="evidence" value="ECO:0007669"/>
    <property type="project" value="TreeGrafter"/>
</dbReference>
<evidence type="ECO:0000256" key="2">
    <source>
        <dbReference type="ARBA" id="ARBA00009415"/>
    </source>
</evidence>
<dbReference type="AlphaFoldDB" id="A0A9W7FT74"/>
<feature type="compositionally biased region" description="Polar residues" evidence="5">
    <location>
        <begin position="133"/>
        <end position="143"/>
    </location>
</feature>
<protein>
    <submittedName>
        <fullName evidence="6">Uncharacterized protein</fullName>
    </submittedName>
</protein>
<evidence type="ECO:0000256" key="1">
    <source>
        <dbReference type="ARBA" id="ARBA00004138"/>
    </source>
</evidence>
<proteinExistence type="inferred from homology"/>
<keyword evidence="4" id="KW-0966">Cell projection</keyword>
<dbReference type="OrthoDB" id="423881at2759"/>
<reference evidence="7" key="1">
    <citation type="journal article" date="2023" name="Commun. Biol.">
        <title>Genome analysis of Parmales, the sister group of diatoms, reveals the evolutionary specialization of diatoms from phago-mixotrophs to photoautotrophs.</title>
        <authorList>
            <person name="Ban H."/>
            <person name="Sato S."/>
            <person name="Yoshikawa S."/>
            <person name="Yamada K."/>
            <person name="Nakamura Y."/>
            <person name="Ichinomiya M."/>
            <person name="Sato N."/>
            <person name="Blanc-Mathieu R."/>
            <person name="Endo H."/>
            <person name="Kuwata A."/>
            <person name="Ogata H."/>
        </authorList>
    </citation>
    <scope>NUCLEOTIDE SEQUENCE [LARGE SCALE GENOMIC DNA]</scope>
    <source>
        <strain evidence="7">NIES 3700</strain>
    </source>
</reference>
<feature type="compositionally biased region" description="Basic and acidic residues" evidence="5">
    <location>
        <begin position="144"/>
        <end position="156"/>
    </location>
</feature>
<evidence type="ECO:0000313" key="7">
    <source>
        <dbReference type="Proteomes" id="UP001165122"/>
    </source>
</evidence>
<dbReference type="PANTHER" id="PTHR16011:SF0">
    <property type="entry name" value="INTRAFLAGELLAR TRANSPORT PROTEIN 57 HOMOLOG"/>
    <property type="match status" value="1"/>
</dbReference>
<dbReference type="PANTHER" id="PTHR16011">
    <property type="entry name" value="IFT57/HIPPI"/>
    <property type="match status" value="1"/>
</dbReference>
<keyword evidence="7" id="KW-1185">Reference proteome</keyword>
<keyword evidence="3" id="KW-0969">Cilium</keyword>
<feature type="compositionally biased region" description="Low complexity" evidence="5">
    <location>
        <begin position="28"/>
        <end position="59"/>
    </location>
</feature>
<feature type="region of interest" description="Disordered" evidence="5">
    <location>
        <begin position="1"/>
        <end position="109"/>
    </location>
</feature>
<dbReference type="GO" id="GO:0030992">
    <property type="term" value="C:intraciliary transport particle B"/>
    <property type="evidence" value="ECO:0007669"/>
    <property type="project" value="TreeGrafter"/>
</dbReference>
<dbReference type="GO" id="GO:0005929">
    <property type="term" value="C:cilium"/>
    <property type="evidence" value="ECO:0007669"/>
    <property type="project" value="UniProtKB-SubCell"/>
</dbReference>